<keyword evidence="9" id="KW-0055">Arginine biosynthesis</keyword>
<dbReference type="PROSITE" id="PS00565">
    <property type="entry name" value="ARGININOSUCCIN_SYN_2"/>
    <property type="match status" value="1"/>
</dbReference>
<dbReference type="InterPro" id="IPR014729">
    <property type="entry name" value="Rossmann-like_a/b/a_fold"/>
</dbReference>
<evidence type="ECO:0000256" key="12">
    <source>
        <dbReference type="ARBA" id="ARBA00022741"/>
    </source>
</evidence>
<evidence type="ECO:0000256" key="4">
    <source>
        <dbReference type="ARBA" id="ARBA00012286"/>
    </source>
</evidence>
<reference evidence="18" key="2">
    <citation type="submission" date="2025-08" db="UniProtKB">
        <authorList>
            <consortium name="Ensembl"/>
        </authorList>
    </citation>
    <scope>IDENTIFICATION</scope>
</reference>
<evidence type="ECO:0000259" key="16">
    <source>
        <dbReference type="Pfam" id="PF00764"/>
    </source>
</evidence>
<accession>A0A8D3DUU5</accession>
<dbReference type="Gene3D" id="3.40.50.620">
    <property type="entry name" value="HUPs"/>
    <property type="match status" value="1"/>
</dbReference>
<evidence type="ECO:0000256" key="14">
    <source>
        <dbReference type="ARBA" id="ARBA00029916"/>
    </source>
</evidence>
<dbReference type="NCBIfam" id="TIGR00032">
    <property type="entry name" value="argG"/>
    <property type="match status" value="1"/>
</dbReference>
<protein>
    <recommendedName>
        <fullName evidence="5">Argininosuccinate synthase</fullName>
        <ecNumber evidence="4">6.3.4.5</ecNumber>
    </recommendedName>
    <alternativeName>
        <fullName evidence="14">Citrulline--aspartate ligase</fullName>
    </alternativeName>
</protein>
<dbReference type="InterPro" id="IPR001518">
    <property type="entry name" value="Arginosuc_synth"/>
</dbReference>
<dbReference type="GeneTree" id="ENSGT00390000004524"/>
<dbReference type="Pfam" id="PF20979">
    <property type="entry name" value="Arginosuc_syn_C"/>
    <property type="match status" value="1"/>
</dbReference>
<evidence type="ECO:0000256" key="6">
    <source>
        <dbReference type="ARBA" id="ARBA00022436"/>
    </source>
</evidence>
<dbReference type="SUPFAM" id="SSF52402">
    <property type="entry name" value="Adenine nucleotide alpha hydrolases-like"/>
    <property type="match status" value="1"/>
</dbReference>
<keyword evidence="10" id="KW-0436">Ligase</keyword>
<sequence length="381" mass="42941">MSKGTVVLAYSGGLDTSCILVWLKEQGYDVITYLANIGQDEDFEAARKKAESLGAKKVFIEDLRAEFVEDFIWPAVQANAVYEDRYLLGTAIARPCIARRQVEIARREGAQFVSHGATGKGNDQIRFELTNYALYPEVKKHGIPVPVTPRAPWSMDANLMHIRWEGINPAPHDLYLMTKNPQDSPNTPDVLEIQFRNGVPVKVTNVNEGTSKDIPLEIFSLLNEIGGKHGVGRIDIVENRFIGMKSRGIYETPGGTILLQAHLDIETFTMDKEVRRIKQGLGIKFSELVYNGFWYSPECDFVRHCITKSQENVEGKVRLSVFKGQVYILGRESPKSLYNEELVSMDVQGDYDPCDASGFIRINAVRLREHHRLQGFSSTKK</sequence>
<evidence type="ECO:0000256" key="11">
    <source>
        <dbReference type="ARBA" id="ARBA00022605"/>
    </source>
</evidence>
<dbReference type="EC" id="6.3.4.5" evidence="4"/>
<dbReference type="FunFam" id="3.90.1260.10:FF:000005">
    <property type="entry name" value="Argininosuccinate synthase 1"/>
    <property type="match status" value="1"/>
</dbReference>
<evidence type="ECO:0000313" key="19">
    <source>
        <dbReference type="Proteomes" id="UP000694558"/>
    </source>
</evidence>
<evidence type="ECO:0000259" key="17">
    <source>
        <dbReference type="Pfam" id="PF20979"/>
    </source>
</evidence>
<evidence type="ECO:0000256" key="8">
    <source>
        <dbReference type="ARBA" id="ARBA00022553"/>
    </source>
</evidence>
<dbReference type="GO" id="GO:0005829">
    <property type="term" value="C:cytosol"/>
    <property type="evidence" value="ECO:0007669"/>
    <property type="project" value="UniProtKB-SubCell"/>
</dbReference>
<comment type="catalytic activity">
    <reaction evidence="15">
        <text>L-citrulline + L-aspartate + ATP = 2-(N(omega)-L-arginino)succinate + AMP + diphosphate + H(+)</text>
        <dbReference type="Rhea" id="RHEA:10932"/>
        <dbReference type="ChEBI" id="CHEBI:15378"/>
        <dbReference type="ChEBI" id="CHEBI:29991"/>
        <dbReference type="ChEBI" id="CHEBI:30616"/>
        <dbReference type="ChEBI" id="CHEBI:33019"/>
        <dbReference type="ChEBI" id="CHEBI:57472"/>
        <dbReference type="ChEBI" id="CHEBI:57743"/>
        <dbReference type="ChEBI" id="CHEBI:456215"/>
        <dbReference type="EC" id="6.3.4.5"/>
    </reaction>
</comment>
<dbReference type="Pfam" id="PF00764">
    <property type="entry name" value="Arginosuc_synth"/>
    <property type="match status" value="1"/>
</dbReference>
<evidence type="ECO:0000256" key="1">
    <source>
        <dbReference type="ARBA" id="ARBA00004514"/>
    </source>
</evidence>
<dbReference type="GO" id="GO:0006526">
    <property type="term" value="P:L-arginine biosynthetic process"/>
    <property type="evidence" value="ECO:0007669"/>
    <property type="project" value="UniProtKB-UniPathway"/>
</dbReference>
<dbReference type="AlphaFoldDB" id="A0A8D3DUU5"/>
<evidence type="ECO:0000256" key="13">
    <source>
        <dbReference type="ARBA" id="ARBA00022840"/>
    </source>
</evidence>
<proteinExistence type="inferred from homology"/>
<comment type="pathway">
    <text evidence="3">Nitrogen metabolism; urea cycle; (N(omega)-L-arginino)succinate from L-aspartate and L-citrulline: step 1/1.</text>
</comment>
<dbReference type="PANTHER" id="PTHR11587">
    <property type="entry name" value="ARGININOSUCCINATE SYNTHASE"/>
    <property type="match status" value="1"/>
</dbReference>
<dbReference type="GO" id="GO:0004055">
    <property type="term" value="F:argininosuccinate synthase activity"/>
    <property type="evidence" value="ECO:0007669"/>
    <property type="project" value="UniProtKB-EC"/>
</dbReference>
<dbReference type="UniPathway" id="UPA00158">
    <property type="reaction ID" value="UER00272"/>
</dbReference>
<evidence type="ECO:0000256" key="7">
    <source>
        <dbReference type="ARBA" id="ARBA00022490"/>
    </source>
</evidence>
<feature type="domain" description="Arginosuccinate synthase C-terminal" evidence="17">
    <location>
        <begin position="153"/>
        <end position="368"/>
    </location>
</feature>
<dbReference type="InterPro" id="IPR023434">
    <property type="entry name" value="Arginosuc_synth_type_1_subfam"/>
</dbReference>
<organism evidence="18 19">
    <name type="scientific">Scophthalmus maximus</name>
    <name type="common">Turbot</name>
    <name type="synonym">Psetta maxima</name>
    <dbReference type="NCBI Taxonomy" id="52904"/>
    <lineage>
        <taxon>Eukaryota</taxon>
        <taxon>Metazoa</taxon>
        <taxon>Chordata</taxon>
        <taxon>Craniata</taxon>
        <taxon>Vertebrata</taxon>
        <taxon>Euteleostomi</taxon>
        <taxon>Actinopterygii</taxon>
        <taxon>Neopterygii</taxon>
        <taxon>Teleostei</taxon>
        <taxon>Neoteleostei</taxon>
        <taxon>Acanthomorphata</taxon>
        <taxon>Carangaria</taxon>
        <taxon>Pleuronectiformes</taxon>
        <taxon>Pleuronectoidei</taxon>
        <taxon>Scophthalmidae</taxon>
        <taxon>Scophthalmus</taxon>
    </lineage>
</organism>
<keyword evidence="11" id="KW-0028">Amino-acid biosynthesis</keyword>
<dbReference type="SUPFAM" id="SSF69864">
    <property type="entry name" value="Argininosuccinate synthetase, C-terminal domain"/>
    <property type="match status" value="1"/>
</dbReference>
<evidence type="ECO:0000256" key="15">
    <source>
        <dbReference type="ARBA" id="ARBA00049077"/>
    </source>
</evidence>
<evidence type="ECO:0000256" key="5">
    <source>
        <dbReference type="ARBA" id="ARBA00014810"/>
    </source>
</evidence>
<keyword evidence="7" id="KW-0963">Cytoplasm</keyword>
<keyword evidence="6" id="KW-0835">Urea cycle</keyword>
<gene>
    <name evidence="18" type="primary">ASS1</name>
</gene>
<keyword evidence="13" id="KW-0067">ATP-binding</keyword>
<dbReference type="FunFam" id="3.40.50.620:FF:000019">
    <property type="entry name" value="Argininosuccinate synthase"/>
    <property type="match status" value="1"/>
</dbReference>
<dbReference type="Gene3D" id="1.20.5.470">
    <property type="entry name" value="Single helix bin"/>
    <property type="match status" value="1"/>
</dbReference>
<dbReference type="GO" id="GO:0000050">
    <property type="term" value="P:urea cycle"/>
    <property type="evidence" value="ECO:0007669"/>
    <property type="project" value="UniProtKB-UniPathway"/>
</dbReference>
<dbReference type="UniPathway" id="UPA00068">
    <property type="reaction ID" value="UER00113"/>
</dbReference>
<dbReference type="PROSITE" id="PS00564">
    <property type="entry name" value="ARGININOSUCCIN_SYN_1"/>
    <property type="match status" value="1"/>
</dbReference>
<dbReference type="InterPro" id="IPR048267">
    <property type="entry name" value="Arginosuc_syn_N"/>
</dbReference>
<dbReference type="PANTHER" id="PTHR11587:SF2">
    <property type="entry name" value="ARGININOSUCCINATE SYNTHASE"/>
    <property type="match status" value="1"/>
</dbReference>
<dbReference type="FunFam" id="1.20.5.470:FF:000006">
    <property type="entry name" value="Argininosuccinate synthase 1"/>
    <property type="match status" value="1"/>
</dbReference>
<keyword evidence="12" id="KW-0547">Nucleotide-binding</keyword>
<dbReference type="InterPro" id="IPR024074">
    <property type="entry name" value="AS_cat/multimer_dom_body"/>
</dbReference>
<feature type="domain" description="Arginosuccinate synthase-like N-terminal" evidence="16">
    <location>
        <begin position="6"/>
        <end position="139"/>
    </location>
</feature>
<dbReference type="Ensembl" id="ENSSMAT00000073081.1">
    <property type="protein sequence ID" value="ENSSMAP00000063304.1"/>
    <property type="gene ID" value="ENSSMAG00000003884.2"/>
</dbReference>
<comment type="subcellular location">
    <subcellularLocation>
        <location evidence="1">Cytoplasm</location>
        <location evidence="1">Cytosol</location>
    </subcellularLocation>
</comment>
<name>A0A8D3DUU5_SCOMX</name>
<evidence type="ECO:0000313" key="18">
    <source>
        <dbReference type="Ensembl" id="ENSSMAP00000063304.1"/>
    </source>
</evidence>
<dbReference type="InterPro" id="IPR018223">
    <property type="entry name" value="Arginosuc_synth_CS"/>
</dbReference>
<dbReference type="Proteomes" id="UP000694558">
    <property type="component" value="Chromosome 16"/>
</dbReference>
<reference evidence="18" key="1">
    <citation type="submission" date="2023-05" db="EMBL/GenBank/DDBJ databases">
        <title>High-quality long-read genome of Scophthalmus maximus.</title>
        <authorList>
            <person name="Lien S."/>
            <person name="Martinez P."/>
        </authorList>
    </citation>
    <scope>NUCLEOTIDE SEQUENCE [LARGE SCALE GENOMIC DNA]</scope>
</reference>
<comment type="pathway">
    <text evidence="2">Amino-acid biosynthesis; L-arginine biosynthesis; L-arginine from L-ornithine and carbamoyl phosphate: step 2/3.</text>
</comment>
<evidence type="ECO:0000256" key="2">
    <source>
        <dbReference type="ARBA" id="ARBA00004967"/>
    </source>
</evidence>
<dbReference type="GO" id="GO:0000053">
    <property type="term" value="P:argininosuccinate metabolic process"/>
    <property type="evidence" value="ECO:0007669"/>
    <property type="project" value="TreeGrafter"/>
</dbReference>
<dbReference type="CDD" id="cd01999">
    <property type="entry name" value="ASS"/>
    <property type="match status" value="1"/>
</dbReference>
<dbReference type="GO" id="GO:0005524">
    <property type="term" value="F:ATP binding"/>
    <property type="evidence" value="ECO:0007669"/>
    <property type="project" value="UniProtKB-KW"/>
</dbReference>
<evidence type="ECO:0000256" key="9">
    <source>
        <dbReference type="ARBA" id="ARBA00022571"/>
    </source>
</evidence>
<evidence type="ECO:0000256" key="10">
    <source>
        <dbReference type="ARBA" id="ARBA00022598"/>
    </source>
</evidence>
<dbReference type="InterPro" id="IPR048268">
    <property type="entry name" value="Arginosuc_syn_C"/>
</dbReference>
<keyword evidence="8" id="KW-0597">Phosphoprotein</keyword>
<dbReference type="Gene3D" id="3.90.1260.10">
    <property type="entry name" value="Argininosuccinate synthetase, chain A, domain 2"/>
    <property type="match status" value="1"/>
</dbReference>
<evidence type="ECO:0000256" key="3">
    <source>
        <dbReference type="ARBA" id="ARBA00005154"/>
    </source>
</evidence>
<dbReference type="HAMAP" id="MF_00005">
    <property type="entry name" value="Arg_succ_synth_type1"/>
    <property type="match status" value="1"/>
</dbReference>